<dbReference type="InterPro" id="IPR029035">
    <property type="entry name" value="DHS-like_NAD/FAD-binding_dom"/>
</dbReference>
<dbReference type="GO" id="GO:0050660">
    <property type="term" value="F:flavin adenine dinucleotide binding"/>
    <property type="evidence" value="ECO:0007669"/>
    <property type="project" value="InterPro"/>
</dbReference>
<dbReference type="InterPro" id="IPR001308">
    <property type="entry name" value="ETF_a/FixB"/>
</dbReference>
<reference evidence="6 7" key="1">
    <citation type="submission" date="2019-09" db="EMBL/GenBank/DDBJ databases">
        <title>Arthrobacter zafarii sp. nov., a moderately thermotolerant and halotolerant actinobacterium isolated from Cholistan desert soil of Pakistan.</title>
        <authorList>
            <person name="Amin A."/>
            <person name="Ahmed I."/>
            <person name="Khalid N."/>
            <person name="Schumann P."/>
            <person name="Busse H.J."/>
            <person name="Khan I.U."/>
            <person name="Li S."/>
            <person name="Li W.J."/>
        </authorList>
    </citation>
    <scope>NUCLEOTIDE SEQUENCE [LARGE SCALE GENOMIC DNA]</scope>
    <source>
        <strain evidence="6 7">NCCP-1664</strain>
    </source>
</reference>
<dbReference type="Gene3D" id="3.40.50.1220">
    <property type="entry name" value="TPP-binding domain"/>
    <property type="match status" value="1"/>
</dbReference>
<comment type="cofactor">
    <cofactor evidence="4">
        <name>FAD</name>
        <dbReference type="ChEBI" id="CHEBI:57692"/>
    </cofactor>
    <text evidence="4">Binds 1 FAD per dimer.</text>
</comment>
<evidence type="ECO:0000256" key="1">
    <source>
        <dbReference type="ARBA" id="ARBA00005817"/>
    </source>
</evidence>
<dbReference type="OrthoDB" id="9770286at2"/>
<feature type="binding site" evidence="4">
    <location>
        <position position="203"/>
    </location>
    <ligand>
        <name>FAD</name>
        <dbReference type="ChEBI" id="CHEBI:57692"/>
    </ligand>
</feature>
<sequence length="314" mass="30809">MANILVYIDTPAGEEPTKAQRELLALAAALGTPVAAVAAGSADAAAGLGAYGVTTAYTSAGDLDGLLVAGKAAFVAAAARAADAAAVLLPNTGEGKEIAARVGIKLSSGVITDATGIAPDLTVTKPVLAGSYTVAARAVHGIPVVTVKSNSVDPAEPGAGTAHVVELEAGEPGPAARITGTAAKPASGRPALQEARIVVAGGRGVDGDFGPVEELADALGAAVGASRAATDAGWIGHEAQVGQTGTTVSPQLYISAGISGAIQQKAGMQTSTVIVAVNKDEDAPVFEIADFGVVGDLATVLPQAAAEIRRRRGE</sequence>
<dbReference type="Pfam" id="PF00766">
    <property type="entry name" value="ETF_alpha"/>
    <property type="match status" value="1"/>
</dbReference>
<dbReference type="EMBL" id="BKDJ01000017">
    <property type="protein sequence ID" value="GER24149.1"/>
    <property type="molecule type" value="Genomic_DNA"/>
</dbReference>
<dbReference type="PANTHER" id="PTHR43153:SF1">
    <property type="entry name" value="ELECTRON TRANSFER FLAVOPROTEIN SUBUNIT ALPHA, MITOCHONDRIAL"/>
    <property type="match status" value="1"/>
</dbReference>
<gene>
    <name evidence="6" type="ORF">NCCP1664_26440</name>
</gene>
<dbReference type="Proteomes" id="UP000325307">
    <property type="component" value="Unassembled WGS sequence"/>
</dbReference>
<evidence type="ECO:0000256" key="3">
    <source>
        <dbReference type="ARBA" id="ARBA00025649"/>
    </source>
</evidence>
<dbReference type="Gene3D" id="3.40.50.620">
    <property type="entry name" value="HUPs"/>
    <property type="match status" value="1"/>
</dbReference>
<dbReference type="SUPFAM" id="SSF52467">
    <property type="entry name" value="DHS-like NAD/FAD-binding domain"/>
    <property type="match status" value="1"/>
</dbReference>
<evidence type="ECO:0000313" key="7">
    <source>
        <dbReference type="Proteomes" id="UP000325307"/>
    </source>
</evidence>
<name>A0A5A7NTQ5_9MICC</name>
<dbReference type="Pfam" id="PF01012">
    <property type="entry name" value="ETF"/>
    <property type="match status" value="1"/>
</dbReference>
<organism evidence="6 7">
    <name type="scientific">Zafaria cholistanensis</name>
    <dbReference type="NCBI Taxonomy" id="1682741"/>
    <lineage>
        <taxon>Bacteria</taxon>
        <taxon>Bacillati</taxon>
        <taxon>Actinomycetota</taxon>
        <taxon>Actinomycetes</taxon>
        <taxon>Micrococcales</taxon>
        <taxon>Micrococcaceae</taxon>
        <taxon>Zafaria</taxon>
    </lineage>
</organism>
<keyword evidence="4" id="KW-0285">Flavoprotein</keyword>
<keyword evidence="4" id="KW-0274">FAD</keyword>
<dbReference type="InterPro" id="IPR014731">
    <property type="entry name" value="ETF_asu_C"/>
</dbReference>
<protein>
    <submittedName>
        <fullName evidence="6">Electron transfer flavoprotein subunit alpha</fullName>
    </submittedName>
</protein>
<dbReference type="PIRSF" id="PIRSF000089">
    <property type="entry name" value="Electra_flavoP_a"/>
    <property type="match status" value="1"/>
</dbReference>
<comment type="similarity">
    <text evidence="1">Belongs to the ETF alpha-subunit/FixB family.</text>
</comment>
<dbReference type="SMART" id="SM00893">
    <property type="entry name" value="ETF"/>
    <property type="match status" value="1"/>
</dbReference>
<dbReference type="SUPFAM" id="SSF52402">
    <property type="entry name" value="Adenine nucleotide alpha hydrolases-like"/>
    <property type="match status" value="1"/>
</dbReference>
<feature type="domain" description="Electron transfer flavoprotein alpha/beta-subunit N-terminal" evidence="5">
    <location>
        <begin position="4"/>
        <end position="182"/>
    </location>
</feature>
<evidence type="ECO:0000256" key="4">
    <source>
        <dbReference type="PIRSR" id="PIRSR000089-1"/>
    </source>
</evidence>
<dbReference type="AlphaFoldDB" id="A0A5A7NTQ5"/>
<dbReference type="GO" id="GO:0009055">
    <property type="term" value="F:electron transfer activity"/>
    <property type="evidence" value="ECO:0007669"/>
    <property type="project" value="InterPro"/>
</dbReference>
<feature type="binding site" evidence="4">
    <location>
        <begin position="240"/>
        <end position="244"/>
    </location>
    <ligand>
        <name>FAD</name>
        <dbReference type="ChEBI" id="CHEBI:57692"/>
    </ligand>
</feature>
<comment type="caution">
    <text evidence="6">The sequence shown here is derived from an EMBL/GenBank/DDBJ whole genome shotgun (WGS) entry which is preliminary data.</text>
</comment>
<accession>A0A5A7NTQ5</accession>
<evidence type="ECO:0000259" key="5">
    <source>
        <dbReference type="SMART" id="SM00893"/>
    </source>
</evidence>
<evidence type="ECO:0000313" key="6">
    <source>
        <dbReference type="EMBL" id="GER24149.1"/>
    </source>
</evidence>
<proteinExistence type="inferred from homology"/>
<comment type="function">
    <text evidence="3">The electron transfer flavoprotein serves as a specific electron acceptor for other dehydrogenases. It transfers the electrons to the main respiratory chain via ETF-ubiquinone oxidoreductase (ETF dehydrogenase).</text>
</comment>
<dbReference type="InterPro" id="IPR014730">
    <property type="entry name" value="ETF_a/b_N"/>
</dbReference>
<comment type="subunit">
    <text evidence="2">Heterodimer of an alpha and a beta subunit.</text>
</comment>
<dbReference type="InterPro" id="IPR014729">
    <property type="entry name" value="Rossmann-like_a/b/a_fold"/>
</dbReference>
<dbReference type="RefSeq" id="WP_149957743.1">
    <property type="nucleotide sequence ID" value="NZ_BKDJ01000017.1"/>
</dbReference>
<feature type="binding site" evidence="4">
    <location>
        <position position="278"/>
    </location>
    <ligand>
        <name>FAD</name>
        <dbReference type="ChEBI" id="CHEBI:57692"/>
    </ligand>
</feature>
<evidence type="ECO:0000256" key="2">
    <source>
        <dbReference type="ARBA" id="ARBA00011355"/>
    </source>
</evidence>
<keyword evidence="7" id="KW-1185">Reference proteome</keyword>
<dbReference type="GO" id="GO:0033539">
    <property type="term" value="P:fatty acid beta-oxidation using acyl-CoA dehydrogenase"/>
    <property type="evidence" value="ECO:0007669"/>
    <property type="project" value="TreeGrafter"/>
</dbReference>
<feature type="binding site" evidence="4">
    <location>
        <begin position="226"/>
        <end position="227"/>
    </location>
    <ligand>
        <name>FAD</name>
        <dbReference type="ChEBI" id="CHEBI:57692"/>
    </ligand>
</feature>
<dbReference type="PANTHER" id="PTHR43153">
    <property type="entry name" value="ELECTRON TRANSFER FLAVOPROTEIN ALPHA"/>
    <property type="match status" value="1"/>
</dbReference>